<dbReference type="InterPro" id="IPR011990">
    <property type="entry name" value="TPR-like_helical_dom_sf"/>
</dbReference>
<keyword evidence="5" id="KW-0547">Nucleotide-binding</keyword>
<dbReference type="AlphaFoldDB" id="A0A1M6SDN3"/>
<evidence type="ECO:0000256" key="10">
    <source>
        <dbReference type="SAM" id="Phobius"/>
    </source>
</evidence>
<dbReference type="RefSeq" id="WP_072998212.1">
    <property type="nucleotide sequence ID" value="NZ_FRAM01000002.1"/>
</dbReference>
<comment type="catalytic activity">
    <reaction evidence="1">
        <text>ATP + protein L-histidine = ADP + protein N-phospho-L-histidine.</text>
        <dbReference type="EC" id="2.7.13.3"/>
    </reaction>
</comment>
<dbReference type="PANTHER" id="PTHR24421">
    <property type="entry name" value="NITRATE/NITRITE SENSOR PROTEIN NARX-RELATED"/>
    <property type="match status" value="1"/>
</dbReference>
<accession>A0A1M6SDN3</accession>
<feature type="repeat" description="TPR" evidence="9">
    <location>
        <begin position="245"/>
        <end position="278"/>
    </location>
</feature>
<feature type="transmembrane region" description="Helical" evidence="10">
    <location>
        <begin position="398"/>
        <end position="418"/>
    </location>
</feature>
<dbReference type="Pfam" id="PF02518">
    <property type="entry name" value="HATPase_c"/>
    <property type="match status" value="1"/>
</dbReference>
<dbReference type="SUPFAM" id="SSF48452">
    <property type="entry name" value="TPR-like"/>
    <property type="match status" value="2"/>
</dbReference>
<evidence type="ECO:0000256" key="5">
    <source>
        <dbReference type="ARBA" id="ARBA00022741"/>
    </source>
</evidence>
<proteinExistence type="predicted"/>
<evidence type="ECO:0000256" key="1">
    <source>
        <dbReference type="ARBA" id="ARBA00000085"/>
    </source>
</evidence>
<feature type="repeat" description="TPR" evidence="9">
    <location>
        <begin position="85"/>
        <end position="118"/>
    </location>
</feature>
<dbReference type="SUPFAM" id="SSF55874">
    <property type="entry name" value="ATPase domain of HSP90 chaperone/DNA topoisomerase II/histidine kinase"/>
    <property type="match status" value="1"/>
</dbReference>
<dbReference type="EMBL" id="FRAM01000002">
    <property type="protein sequence ID" value="SHK42894.1"/>
    <property type="molecule type" value="Genomic_DNA"/>
</dbReference>
<dbReference type="PANTHER" id="PTHR24421:SF10">
    <property type="entry name" value="NITRATE_NITRITE SENSOR PROTEIN NARQ"/>
    <property type="match status" value="1"/>
</dbReference>
<gene>
    <name evidence="12" type="ORF">SAMN05444371_2409</name>
</gene>
<dbReference type="EC" id="2.7.13.3" evidence="2"/>
<name>A0A1M6SDN3_9FLAO</name>
<dbReference type="PROSITE" id="PS50005">
    <property type="entry name" value="TPR"/>
    <property type="match status" value="3"/>
</dbReference>
<dbReference type="GO" id="GO:0046983">
    <property type="term" value="F:protein dimerization activity"/>
    <property type="evidence" value="ECO:0007669"/>
    <property type="project" value="InterPro"/>
</dbReference>
<evidence type="ECO:0000313" key="13">
    <source>
        <dbReference type="Proteomes" id="UP000184498"/>
    </source>
</evidence>
<keyword evidence="7" id="KW-0067">ATP-binding</keyword>
<keyword evidence="4" id="KW-0808">Transferase</keyword>
<evidence type="ECO:0000256" key="4">
    <source>
        <dbReference type="ARBA" id="ARBA00022679"/>
    </source>
</evidence>
<dbReference type="PROSITE" id="PS50109">
    <property type="entry name" value="HIS_KIN"/>
    <property type="match status" value="1"/>
</dbReference>
<protein>
    <recommendedName>
        <fullName evidence="2">histidine kinase</fullName>
        <ecNumber evidence="2">2.7.13.3</ecNumber>
    </recommendedName>
</protein>
<dbReference type="Gene3D" id="1.20.5.1930">
    <property type="match status" value="1"/>
</dbReference>
<dbReference type="Pfam" id="PF07730">
    <property type="entry name" value="HisKA_3"/>
    <property type="match status" value="1"/>
</dbReference>
<dbReference type="OrthoDB" id="9778366at2"/>
<dbReference type="GO" id="GO:0016020">
    <property type="term" value="C:membrane"/>
    <property type="evidence" value="ECO:0007669"/>
    <property type="project" value="InterPro"/>
</dbReference>
<keyword evidence="10" id="KW-0472">Membrane</keyword>
<keyword evidence="10" id="KW-1133">Transmembrane helix</keyword>
<dbReference type="GO" id="GO:0000155">
    <property type="term" value="F:phosphorelay sensor kinase activity"/>
    <property type="evidence" value="ECO:0007669"/>
    <property type="project" value="InterPro"/>
</dbReference>
<dbReference type="InterPro" id="IPR005467">
    <property type="entry name" value="His_kinase_dom"/>
</dbReference>
<evidence type="ECO:0000256" key="8">
    <source>
        <dbReference type="ARBA" id="ARBA00023012"/>
    </source>
</evidence>
<dbReference type="InterPro" id="IPR011712">
    <property type="entry name" value="Sig_transdc_His_kin_sub3_dim/P"/>
</dbReference>
<dbReference type="SMART" id="SM00028">
    <property type="entry name" value="TPR"/>
    <property type="match status" value="6"/>
</dbReference>
<organism evidence="12 13">
    <name type="scientific">Epilithonimonas mollis</name>
    <dbReference type="NCBI Taxonomy" id="216903"/>
    <lineage>
        <taxon>Bacteria</taxon>
        <taxon>Pseudomonadati</taxon>
        <taxon>Bacteroidota</taxon>
        <taxon>Flavobacteriia</taxon>
        <taxon>Flavobacteriales</taxon>
        <taxon>Weeksellaceae</taxon>
        <taxon>Chryseobacterium group</taxon>
        <taxon>Epilithonimonas</taxon>
    </lineage>
</organism>
<evidence type="ECO:0000256" key="6">
    <source>
        <dbReference type="ARBA" id="ARBA00022777"/>
    </source>
</evidence>
<keyword evidence="6 12" id="KW-0418">Kinase</keyword>
<evidence type="ECO:0000256" key="7">
    <source>
        <dbReference type="ARBA" id="ARBA00022840"/>
    </source>
</evidence>
<feature type="repeat" description="TPR" evidence="9">
    <location>
        <begin position="165"/>
        <end position="198"/>
    </location>
</feature>
<keyword evidence="3" id="KW-0597">Phosphoprotein</keyword>
<dbReference type="Proteomes" id="UP000184498">
    <property type="component" value="Unassembled WGS sequence"/>
</dbReference>
<dbReference type="Gene3D" id="1.25.40.10">
    <property type="entry name" value="Tetratricopeptide repeat domain"/>
    <property type="match status" value="3"/>
</dbReference>
<evidence type="ECO:0000259" key="11">
    <source>
        <dbReference type="PROSITE" id="PS50109"/>
    </source>
</evidence>
<feature type="domain" description="Histidine kinase" evidence="11">
    <location>
        <begin position="454"/>
        <end position="649"/>
    </location>
</feature>
<reference evidence="13" key="1">
    <citation type="submission" date="2016-11" db="EMBL/GenBank/DDBJ databases">
        <authorList>
            <person name="Varghese N."/>
            <person name="Submissions S."/>
        </authorList>
    </citation>
    <scope>NUCLEOTIDE SEQUENCE [LARGE SCALE GENOMIC DNA]</scope>
    <source>
        <strain evidence="13">DSM 18016</strain>
    </source>
</reference>
<dbReference type="InterPro" id="IPR050482">
    <property type="entry name" value="Sensor_HK_TwoCompSys"/>
</dbReference>
<dbReference type="CDD" id="cd16917">
    <property type="entry name" value="HATPase_UhpB-NarQ-NarX-like"/>
    <property type="match status" value="1"/>
</dbReference>
<keyword evidence="9" id="KW-0802">TPR repeat</keyword>
<evidence type="ECO:0000256" key="3">
    <source>
        <dbReference type="ARBA" id="ARBA00022553"/>
    </source>
</evidence>
<dbReference type="InterPro" id="IPR003594">
    <property type="entry name" value="HATPase_dom"/>
</dbReference>
<dbReference type="Pfam" id="PF13181">
    <property type="entry name" value="TPR_8"/>
    <property type="match status" value="1"/>
</dbReference>
<keyword evidence="13" id="KW-1185">Reference proteome</keyword>
<dbReference type="Gene3D" id="3.30.565.10">
    <property type="entry name" value="Histidine kinase-like ATPase, C-terminal domain"/>
    <property type="match status" value="1"/>
</dbReference>
<dbReference type="GO" id="GO:0005524">
    <property type="term" value="F:ATP binding"/>
    <property type="evidence" value="ECO:0007669"/>
    <property type="project" value="UniProtKB-KW"/>
</dbReference>
<sequence>MKKASTYRTRMSQGYFSFTVILFFILICFMSCHSSDKNEDVYVSEPFKNQFEEIHKLVYENPSLAREKSNKILKSVSADDKKSRIICLKYIGSSYAFETNYSEAIKYYKQSLELAEKINFYFEIANLNNNLGTIYNEFGNYRSAYIYFIKALENYDLAGNQQKKTGTLNNIGLTYLNLNHQEKALGYFQKALHSSNANKDTILASTILNNIAICNFTKKQMKLGLENLKRSIYLSEKTKNIYGTCVSYQIMGNMFLTENKLDKAYETYTKSINIAEKANLIHLLAVSEVGISRVLLGQNRVEEALQYANDVMRVSIDKKSQSLKADAHQLLSSIYEKKGDFRASLKEYQNHVKVKEELNNNTVVNQIYDVEVDYLNQLNKMQQLELEKKELAISNKNIWLLFLSIIFLMIFGGLYLLYRNHQNKQKVRLQETIIELTKKKSNAALEAEIQERKRIGRELHDSLGYLLSLAGLNASVLQKRKDITEEKKNELLTSLMESIDDAFDEVRTISHNLAPSLLSEQGLKGTLKNISDKVNQSNKLKMSFDTFGLNHKLDDLIENVLYRTLQEIVNNTIKHAEATELFIQIAQDNNQITLMAEDNGKGFDPESLKDKSSFGLSHIRSWIENLNGTIDIDSKMNRGTIISILIPIE</sequence>
<evidence type="ECO:0000256" key="9">
    <source>
        <dbReference type="PROSITE-ProRule" id="PRU00339"/>
    </source>
</evidence>
<dbReference type="InterPro" id="IPR019734">
    <property type="entry name" value="TPR_rpt"/>
</dbReference>
<dbReference type="STRING" id="216903.SAMN05444371_2409"/>
<dbReference type="Pfam" id="PF13424">
    <property type="entry name" value="TPR_12"/>
    <property type="match status" value="1"/>
</dbReference>
<keyword evidence="10" id="KW-0812">Transmembrane</keyword>
<evidence type="ECO:0000256" key="2">
    <source>
        <dbReference type="ARBA" id="ARBA00012438"/>
    </source>
</evidence>
<dbReference type="InterPro" id="IPR036890">
    <property type="entry name" value="HATPase_C_sf"/>
</dbReference>
<evidence type="ECO:0000313" key="12">
    <source>
        <dbReference type="EMBL" id="SHK42894.1"/>
    </source>
</evidence>
<keyword evidence="8" id="KW-0902">Two-component regulatory system</keyword>